<dbReference type="InterPro" id="IPR050312">
    <property type="entry name" value="IolE/XylAMocC-like"/>
</dbReference>
<evidence type="ECO:0000259" key="2">
    <source>
        <dbReference type="Pfam" id="PF01261"/>
    </source>
</evidence>
<reference evidence="4" key="1">
    <citation type="journal article" date="2019" name="Int. J. Syst. Evol. Microbiol.">
        <title>The Global Catalogue of Microorganisms (GCM) 10K type strain sequencing project: providing services to taxonomists for standard genome sequencing and annotation.</title>
        <authorList>
            <consortium name="The Broad Institute Genomics Platform"/>
            <consortium name="The Broad Institute Genome Sequencing Center for Infectious Disease"/>
            <person name="Wu L."/>
            <person name="Ma J."/>
        </authorList>
    </citation>
    <scope>NUCLEOTIDE SEQUENCE [LARGE SCALE GENOMIC DNA]</scope>
    <source>
        <strain evidence="4">CCUG 61948</strain>
    </source>
</reference>
<evidence type="ECO:0000256" key="1">
    <source>
        <dbReference type="SAM" id="SignalP"/>
    </source>
</evidence>
<evidence type="ECO:0000313" key="3">
    <source>
        <dbReference type="EMBL" id="MFD0798984.1"/>
    </source>
</evidence>
<dbReference type="InterPro" id="IPR013022">
    <property type="entry name" value="Xyl_isomerase-like_TIM-brl"/>
</dbReference>
<dbReference type="InterPro" id="IPR036237">
    <property type="entry name" value="Xyl_isomerase-like_sf"/>
</dbReference>
<dbReference type="GO" id="GO:0016853">
    <property type="term" value="F:isomerase activity"/>
    <property type="evidence" value="ECO:0007669"/>
    <property type="project" value="UniProtKB-KW"/>
</dbReference>
<keyword evidence="1" id="KW-0732">Signal</keyword>
<dbReference type="EMBL" id="JBHTHY010000014">
    <property type="protein sequence ID" value="MFD0798984.1"/>
    <property type="molecule type" value="Genomic_DNA"/>
</dbReference>
<feature type="chain" id="PRO_5045575505" evidence="1">
    <location>
        <begin position="25"/>
        <end position="322"/>
    </location>
</feature>
<feature type="signal peptide" evidence="1">
    <location>
        <begin position="1"/>
        <end position="24"/>
    </location>
</feature>
<sequence length="322" mass="36163">MKRRSFVKNISTVATALAFAPALATSRKSPKPSKVGVQLFSLPKLLEKDFNAGIQMISEIGYKEIEMYGPFPFSVDAIKERWNTITPNLGFSGSGYFGHSPQEVKKILDHHGIKVTAAHADMDTMQTRMEQIGEAGDQLGFEYIGLPSIPEAKRQTLDDYKRVAEEFNEIGEKAKKVGLKFAYHNHGYGLQKVAGQIPLDLIFEETDPDLVFFEMDIYWTIAGGADPIAYLTAYPDRYRLMHIKDMKEKVRFSGDGGEPSQWIALFPYMTALGEGVLDIPSIISFAREKGVKHFYVEQDMAANPESELKKSFDYLKTVGLLR</sequence>
<keyword evidence="3" id="KW-0413">Isomerase</keyword>
<dbReference type="PANTHER" id="PTHR12110">
    <property type="entry name" value="HYDROXYPYRUVATE ISOMERASE"/>
    <property type="match status" value="1"/>
</dbReference>
<dbReference type="Proteomes" id="UP001597012">
    <property type="component" value="Unassembled WGS sequence"/>
</dbReference>
<proteinExistence type="predicted"/>
<evidence type="ECO:0000313" key="4">
    <source>
        <dbReference type="Proteomes" id="UP001597012"/>
    </source>
</evidence>
<dbReference type="RefSeq" id="WP_379935889.1">
    <property type="nucleotide sequence ID" value="NZ_JBHTHY010000014.1"/>
</dbReference>
<comment type="caution">
    <text evidence="3">The sequence shown here is derived from an EMBL/GenBank/DDBJ whole genome shotgun (WGS) entry which is preliminary data.</text>
</comment>
<keyword evidence="4" id="KW-1185">Reference proteome</keyword>
<accession>A0ABW3B7K4</accession>
<feature type="domain" description="Xylose isomerase-like TIM barrel" evidence="2">
    <location>
        <begin position="56"/>
        <end position="317"/>
    </location>
</feature>
<organism evidence="3 4">
    <name type="scientific">Maribacter chungangensis</name>
    <dbReference type="NCBI Taxonomy" id="1069117"/>
    <lineage>
        <taxon>Bacteria</taxon>
        <taxon>Pseudomonadati</taxon>
        <taxon>Bacteroidota</taxon>
        <taxon>Flavobacteriia</taxon>
        <taxon>Flavobacteriales</taxon>
        <taxon>Flavobacteriaceae</taxon>
        <taxon>Maribacter</taxon>
    </lineage>
</organism>
<dbReference type="PANTHER" id="PTHR12110:SF41">
    <property type="entry name" value="INOSOSE DEHYDRATASE"/>
    <property type="match status" value="1"/>
</dbReference>
<name>A0ABW3B7K4_9FLAO</name>
<dbReference type="Gene3D" id="3.20.20.150">
    <property type="entry name" value="Divalent-metal-dependent TIM barrel enzymes"/>
    <property type="match status" value="1"/>
</dbReference>
<dbReference type="Pfam" id="PF01261">
    <property type="entry name" value="AP_endonuc_2"/>
    <property type="match status" value="1"/>
</dbReference>
<dbReference type="SUPFAM" id="SSF51658">
    <property type="entry name" value="Xylose isomerase-like"/>
    <property type="match status" value="1"/>
</dbReference>
<protein>
    <submittedName>
        <fullName evidence="3">Sugar phosphate isomerase/epimerase family protein</fullName>
    </submittedName>
</protein>
<gene>
    <name evidence="3" type="ORF">ACFQZJ_16040</name>
</gene>